<comment type="caution">
    <text evidence="1">The sequence shown here is derived from an EMBL/GenBank/DDBJ whole genome shotgun (WGS) entry which is preliminary data.</text>
</comment>
<sequence>MLHLSSYGEALAIRIPRSDLSRDQSGELRSWIFDDGKTRQAFEKCLFEACEQFDWVLHAYSVMSNHYHLALEATDPI</sequence>
<proteinExistence type="predicted"/>
<keyword evidence="2" id="KW-1185">Reference proteome</keyword>
<dbReference type="GO" id="GO:0003677">
    <property type="term" value="F:DNA binding"/>
    <property type="evidence" value="ECO:0007669"/>
    <property type="project" value="InterPro"/>
</dbReference>
<dbReference type="GO" id="GO:0006313">
    <property type="term" value="P:DNA transposition"/>
    <property type="evidence" value="ECO:0007669"/>
    <property type="project" value="InterPro"/>
</dbReference>
<name>A0A927F6T2_9BACT</name>
<dbReference type="EMBL" id="JACYFG010000004">
    <property type="protein sequence ID" value="MBD5778281.1"/>
    <property type="molecule type" value="Genomic_DNA"/>
</dbReference>
<organism evidence="1 2">
    <name type="scientific">Pelagicoccus enzymogenes</name>
    <dbReference type="NCBI Taxonomy" id="2773457"/>
    <lineage>
        <taxon>Bacteria</taxon>
        <taxon>Pseudomonadati</taxon>
        <taxon>Verrucomicrobiota</taxon>
        <taxon>Opitutia</taxon>
        <taxon>Puniceicoccales</taxon>
        <taxon>Pelagicoccaceae</taxon>
        <taxon>Pelagicoccus</taxon>
    </lineage>
</organism>
<dbReference type="Proteomes" id="UP000622317">
    <property type="component" value="Unassembled WGS sequence"/>
</dbReference>
<dbReference type="SUPFAM" id="SSF143422">
    <property type="entry name" value="Transposase IS200-like"/>
    <property type="match status" value="1"/>
</dbReference>
<reference evidence="1" key="1">
    <citation type="submission" date="2020-09" db="EMBL/GenBank/DDBJ databases">
        <title>Pelagicoccus enzymogenes sp. nov. with an EPS production, isolated from marine sediment.</title>
        <authorList>
            <person name="Feng X."/>
        </authorList>
    </citation>
    <scope>NUCLEOTIDE SEQUENCE</scope>
    <source>
        <strain evidence="1">NFK12</strain>
    </source>
</reference>
<protein>
    <submittedName>
        <fullName evidence="1">Transposase</fullName>
    </submittedName>
</protein>
<evidence type="ECO:0000313" key="1">
    <source>
        <dbReference type="EMBL" id="MBD5778281.1"/>
    </source>
</evidence>
<dbReference type="AlphaFoldDB" id="A0A927F6T2"/>
<dbReference type="Gene3D" id="3.30.70.1290">
    <property type="entry name" value="Transposase IS200-like"/>
    <property type="match status" value="1"/>
</dbReference>
<dbReference type="GO" id="GO:0004803">
    <property type="term" value="F:transposase activity"/>
    <property type="evidence" value="ECO:0007669"/>
    <property type="project" value="InterPro"/>
</dbReference>
<gene>
    <name evidence="1" type="ORF">IEN85_02085</name>
</gene>
<dbReference type="InterPro" id="IPR036515">
    <property type="entry name" value="Transposase_17_sf"/>
</dbReference>
<evidence type="ECO:0000313" key="2">
    <source>
        <dbReference type="Proteomes" id="UP000622317"/>
    </source>
</evidence>
<accession>A0A927F6T2</accession>